<dbReference type="GO" id="GO:0061817">
    <property type="term" value="P:endoplasmic reticulum-plasma membrane tethering"/>
    <property type="evidence" value="ECO:0007669"/>
    <property type="project" value="TreeGrafter"/>
</dbReference>
<feature type="coiled-coil region" evidence="1">
    <location>
        <begin position="171"/>
        <end position="198"/>
    </location>
</feature>
<dbReference type="InterPro" id="IPR008962">
    <property type="entry name" value="PapD-like_sf"/>
</dbReference>
<dbReference type="GO" id="GO:0005886">
    <property type="term" value="C:plasma membrane"/>
    <property type="evidence" value="ECO:0007669"/>
    <property type="project" value="TreeGrafter"/>
</dbReference>
<dbReference type="GO" id="GO:0005789">
    <property type="term" value="C:endoplasmic reticulum membrane"/>
    <property type="evidence" value="ECO:0007669"/>
    <property type="project" value="InterPro"/>
</dbReference>
<dbReference type="Gene3D" id="2.60.40.10">
    <property type="entry name" value="Immunoglobulins"/>
    <property type="match status" value="1"/>
</dbReference>
<dbReference type="AlphaFoldDB" id="A0A835LTY0"/>
<gene>
    <name evidence="3" type="ORF">IFM89_035588</name>
</gene>
<name>A0A835LTY0_9MAGN</name>
<evidence type="ECO:0000256" key="2">
    <source>
        <dbReference type="SAM" id="Phobius"/>
    </source>
</evidence>
<feature type="transmembrane region" description="Helical" evidence="2">
    <location>
        <begin position="208"/>
        <end position="229"/>
    </location>
</feature>
<evidence type="ECO:0000313" key="3">
    <source>
        <dbReference type="EMBL" id="KAF9607450.1"/>
    </source>
</evidence>
<organism evidence="3 4">
    <name type="scientific">Coptis chinensis</name>
    <dbReference type="NCBI Taxonomy" id="261450"/>
    <lineage>
        <taxon>Eukaryota</taxon>
        <taxon>Viridiplantae</taxon>
        <taxon>Streptophyta</taxon>
        <taxon>Embryophyta</taxon>
        <taxon>Tracheophyta</taxon>
        <taxon>Spermatophyta</taxon>
        <taxon>Magnoliopsida</taxon>
        <taxon>Ranunculales</taxon>
        <taxon>Ranunculaceae</taxon>
        <taxon>Coptidoideae</taxon>
        <taxon>Coptis</taxon>
    </lineage>
</organism>
<keyword evidence="1" id="KW-0175">Coiled coil</keyword>
<dbReference type="InterPro" id="IPR016763">
    <property type="entry name" value="VAP"/>
</dbReference>
<protein>
    <recommendedName>
        <fullName evidence="5">MSP domain-containing protein</fullName>
    </recommendedName>
</protein>
<evidence type="ECO:0008006" key="5">
    <source>
        <dbReference type="Google" id="ProtNLM"/>
    </source>
</evidence>
<dbReference type="PANTHER" id="PTHR10809">
    <property type="entry name" value="VESICLE-ASSOCIATED MEMBRANE PROTEIN-ASSOCIATED PROTEIN"/>
    <property type="match status" value="1"/>
</dbReference>
<dbReference type="EMBL" id="JADFTS010000005">
    <property type="protein sequence ID" value="KAF9607450.1"/>
    <property type="molecule type" value="Genomic_DNA"/>
</dbReference>
<dbReference type="OrthoDB" id="264603at2759"/>
<keyword evidence="2" id="KW-0472">Membrane</keyword>
<reference evidence="3 4" key="1">
    <citation type="submission" date="2020-10" db="EMBL/GenBank/DDBJ databases">
        <title>The Coptis chinensis genome and diversification of protoberbering-type alkaloids.</title>
        <authorList>
            <person name="Wang B."/>
            <person name="Shu S."/>
            <person name="Song C."/>
            <person name="Liu Y."/>
        </authorList>
    </citation>
    <scope>NUCLEOTIDE SEQUENCE [LARGE SCALE GENOMIC DNA]</scope>
    <source>
        <strain evidence="3">HL-2020</strain>
        <tissue evidence="3">Leaf</tissue>
    </source>
</reference>
<keyword evidence="2" id="KW-1133">Transmembrane helix</keyword>
<dbReference type="PANTHER" id="PTHR10809:SF148">
    <property type="entry name" value="OS01G0936800 PROTEIN"/>
    <property type="match status" value="1"/>
</dbReference>
<sequence>MQAQKVAPTDLQCKDKFLIQGTIVSYGTTEEDITPDMFAKDSRRYIDENKLKVVLPINGALKEHNEASTLSDQVLDGVENHPPLNKVPKEEEHFNVSKDAEALNPAKDMEVLKQTMNVDFKLAEDVKELKPAMTLEDIKQTNGAEFKLAKDMEELKVDKDVELKSTKNVKELELAKGVEELKSKLKELEAKLIGAVLRRKNGARRDQVGFPFLFVCMAALIGVALGYTFCC</sequence>
<dbReference type="Proteomes" id="UP000631114">
    <property type="component" value="Unassembled WGS sequence"/>
</dbReference>
<evidence type="ECO:0000256" key="1">
    <source>
        <dbReference type="SAM" id="Coils"/>
    </source>
</evidence>
<keyword evidence="4" id="KW-1185">Reference proteome</keyword>
<evidence type="ECO:0000313" key="4">
    <source>
        <dbReference type="Proteomes" id="UP000631114"/>
    </source>
</evidence>
<proteinExistence type="predicted"/>
<dbReference type="GO" id="GO:0090158">
    <property type="term" value="P:endoplasmic reticulum membrane organization"/>
    <property type="evidence" value="ECO:0007669"/>
    <property type="project" value="TreeGrafter"/>
</dbReference>
<dbReference type="InterPro" id="IPR013783">
    <property type="entry name" value="Ig-like_fold"/>
</dbReference>
<accession>A0A835LTY0</accession>
<keyword evidence="2" id="KW-0812">Transmembrane</keyword>
<comment type="caution">
    <text evidence="3">The sequence shown here is derived from an EMBL/GenBank/DDBJ whole genome shotgun (WGS) entry which is preliminary data.</text>
</comment>
<dbReference type="SUPFAM" id="SSF49354">
    <property type="entry name" value="PapD-like"/>
    <property type="match status" value="1"/>
</dbReference>